<dbReference type="PANTHER" id="PTHR21152:SF24">
    <property type="entry name" value="ALANINE--GLYOXYLATE AMINOTRANSFERASE 1"/>
    <property type="match status" value="1"/>
</dbReference>
<evidence type="ECO:0000256" key="2">
    <source>
        <dbReference type="ARBA" id="ARBA00009236"/>
    </source>
</evidence>
<gene>
    <name evidence="9" type="ORF">DRJ33_01935</name>
</gene>
<feature type="domain" description="Aminotransferase class V" evidence="8">
    <location>
        <begin position="30"/>
        <end position="350"/>
    </location>
</feature>
<dbReference type="InterPro" id="IPR024169">
    <property type="entry name" value="SP_NH2Trfase/AEP_transaminase"/>
</dbReference>
<evidence type="ECO:0000256" key="4">
    <source>
        <dbReference type="ARBA" id="ARBA00022679"/>
    </source>
</evidence>
<evidence type="ECO:0000259" key="8">
    <source>
        <dbReference type="Pfam" id="PF00266"/>
    </source>
</evidence>
<evidence type="ECO:0000256" key="6">
    <source>
        <dbReference type="RuleBase" id="RU004075"/>
    </source>
</evidence>
<dbReference type="PANTHER" id="PTHR21152">
    <property type="entry name" value="AMINOTRANSFERASE CLASS V"/>
    <property type="match status" value="1"/>
</dbReference>
<protein>
    <submittedName>
        <fullName evidence="9">Alanine--glyoxylate aminotransferase family protein</fullName>
    </submittedName>
</protein>
<evidence type="ECO:0000313" key="9">
    <source>
        <dbReference type="EMBL" id="RLE53113.1"/>
    </source>
</evidence>
<comment type="cofactor">
    <cofactor evidence="1 7">
        <name>pyridoxal 5'-phosphate</name>
        <dbReference type="ChEBI" id="CHEBI:597326"/>
    </cofactor>
</comment>
<dbReference type="InterPro" id="IPR015424">
    <property type="entry name" value="PyrdxlP-dep_Trfase"/>
</dbReference>
<keyword evidence="3 9" id="KW-0032">Aminotransferase</keyword>
<dbReference type="PROSITE" id="PS00595">
    <property type="entry name" value="AA_TRANSFER_CLASS_5"/>
    <property type="match status" value="1"/>
</dbReference>
<sequence>MMSERKIIMVPGPVNYEPSVLRELSTPTPSHMSLDFAKAFKKAMEKLRELLNVDGKVFILAGGGTLAMEVAAVNVLNRNSKALVVSTGVFGDRFADLLTSYGVNVVKLSCKWGEAASLDDVKALLEAEGCDALFLTHVDTSTSVLNNVKELCRVAKDMGCLTVVDGVAATGGIEENMAGWGIDVLVTASQKALGVPPGLAIIALSDDALQLLRSNDRRLPCYYASLHNWLPIVESFEQGVPAYFSTPPVNLIQALSVSLELIFEEGLKKVYERHALVGKAFREALKKIGLKLIPVSEEICAPTLTAVWYPDGVVDREFRGLLSSLGVVVAGGLGPYSERYFRIGHMGRVGFTDIVSTIAAVEIALSKCGFEVKLGEGVAAAQDLLLKAGLTPLFY</sequence>
<dbReference type="GO" id="GO:0008453">
    <property type="term" value="F:alanine-glyoxylate transaminase activity"/>
    <property type="evidence" value="ECO:0007669"/>
    <property type="project" value="TreeGrafter"/>
</dbReference>
<dbReference type="Proteomes" id="UP000272051">
    <property type="component" value="Unassembled WGS sequence"/>
</dbReference>
<evidence type="ECO:0000256" key="3">
    <source>
        <dbReference type="ARBA" id="ARBA00022576"/>
    </source>
</evidence>
<dbReference type="EMBL" id="QMQX01000021">
    <property type="protein sequence ID" value="RLE53113.1"/>
    <property type="molecule type" value="Genomic_DNA"/>
</dbReference>
<dbReference type="Gene3D" id="3.90.1150.10">
    <property type="entry name" value="Aspartate Aminotransferase, domain 1"/>
    <property type="match status" value="1"/>
</dbReference>
<evidence type="ECO:0000256" key="7">
    <source>
        <dbReference type="RuleBase" id="RU004504"/>
    </source>
</evidence>
<dbReference type="InterPro" id="IPR000192">
    <property type="entry name" value="Aminotrans_V_dom"/>
</dbReference>
<reference evidence="9 10" key="1">
    <citation type="submission" date="2018-06" db="EMBL/GenBank/DDBJ databases">
        <title>Extensive metabolic versatility and redundancy in microbially diverse, dynamic hydrothermal sediments.</title>
        <authorList>
            <person name="Dombrowski N."/>
            <person name="Teske A."/>
            <person name="Baker B.J."/>
        </authorList>
    </citation>
    <scope>NUCLEOTIDE SEQUENCE [LARGE SCALE GENOMIC DNA]</scope>
    <source>
        <strain evidence="9">B34_G17</strain>
    </source>
</reference>
<dbReference type="InterPro" id="IPR015421">
    <property type="entry name" value="PyrdxlP-dep_Trfase_major"/>
</dbReference>
<dbReference type="SUPFAM" id="SSF53383">
    <property type="entry name" value="PLP-dependent transferases"/>
    <property type="match status" value="1"/>
</dbReference>
<dbReference type="GO" id="GO:0019265">
    <property type="term" value="P:glycine biosynthetic process, by transamination of glyoxylate"/>
    <property type="evidence" value="ECO:0007669"/>
    <property type="project" value="TreeGrafter"/>
</dbReference>
<accession>A0A497F0C3</accession>
<dbReference type="GO" id="GO:0004760">
    <property type="term" value="F:L-serine-pyruvate transaminase activity"/>
    <property type="evidence" value="ECO:0007669"/>
    <property type="project" value="TreeGrafter"/>
</dbReference>
<comment type="similarity">
    <text evidence="2 6">Belongs to the class-V pyridoxal-phosphate-dependent aminotransferase family.</text>
</comment>
<dbReference type="AlphaFoldDB" id="A0A497F0C3"/>
<organism evidence="9 10">
    <name type="scientific">Thermoproteota archaeon</name>
    <dbReference type="NCBI Taxonomy" id="2056631"/>
    <lineage>
        <taxon>Archaea</taxon>
        <taxon>Thermoproteota</taxon>
    </lineage>
</organism>
<dbReference type="InterPro" id="IPR020578">
    <property type="entry name" value="Aminotrans_V_PyrdxlP_BS"/>
</dbReference>
<keyword evidence="4" id="KW-0808">Transferase</keyword>
<keyword evidence="5" id="KW-0663">Pyridoxal phosphate</keyword>
<name>A0A497F0C3_9CREN</name>
<evidence type="ECO:0000313" key="10">
    <source>
        <dbReference type="Proteomes" id="UP000272051"/>
    </source>
</evidence>
<proteinExistence type="inferred from homology"/>
<dbReference type="Gene3D" id="3.40.640.10">
    <property type="entry name" value="Type I PLP-dependent aspartate aminotransferase-like (Major domain)"/>
    <property type="match status" value="1"/>
</dbReference>
<evidence type="ECO:0000256" key="5">
    <source>
        <dbReference type="ARBA" id="ARBA00022898"/>
    </source>
</evidence>
<comment type="caution">
    <text evidence="9">The sequence shown here is derived from an EMBL/GenBank/DDBJ whole genome shotgun (WGS) entry which is preliminary data.</text>
</comment>
<dbReference type="Pfam" id="PF00266">
    <property type="entry name" value="Aminotran_5"/>
    <property type="match status" value="1"/>
</dbReference>
<evidence type="ECO:0000256" key="1">
    <source>
        <dbReference type="ARBA" id="ARBA00001933"/>
    </source>
</evidence>
<dbReference type="InterPro" id="IPR015422">
    <property type="entry name" value="PyrdxlP-dep_Trfase_small"/>
</dbReference>
<dbReference type="PIRSF" id="PIRSF000524">
    <property type="entry name" value="SPT"/>
    <property type="match status" value="1"/>
</dbReference>